<evidence type="ECO:0000256" key="1">
    <source>
        <dbReference type="SAM" id="Phobius"/>
    </source>
</evidence>
<evidence type="ECO:0000313" key="3">
    <source>
        <dbReference type="Proteomes" id="UP001165122"/>
    </source>
</evidence>
<sequence length="128" mass="14734">MRMTSQSGFCINADCTETMNGTFVENPWTNAMYNAAKDTCDVYHDQNMPWIDWAILTQGLLAMCSLLLRFILIIDYSNKYTDSSVTLFVDLFLLFVFAKIVDHLFNLISMPFFNAVKGEIKEFDEATR</sequence>
<comment type="caution">
    <text evidence="2">The sequence shown here is derived from an EMBL/GenBank/DDBJ whole genome shotgun (WGS) entry which is preliminary data.</text>
</comment>
<organism evidence="2 3">
    <name type="scientific">Triparma laevis f. longispina</name>
    <dbReference type="NCBI Taxonomy" id="1714387"/>
    <lineage>
        <taxon>Eukaryota</taxon>
        <taxon>Sar</taxon>
        <taxon>Stramenopiles</taxon>
        <taxon>Ochrophyta</taxon>
        <taxon>Bolidophyceae</taxon>
        <taxon>Parmales</taxon>
        <taxon>Triparmaceae</taxon>
        <taxon>Triparma</taxon>
    </lineage>
</organism>
<accession>A0A9W7AIP4</accession>
<keyword evidence="3" id="KW-1185">Reference proteome</keyword>
<proteinExistence type="predicted"/>
<name>A0A9W7AIP4_9STRA</name>
<dbReference type="OrthoDB" id="227629at2759"/>
<dbReference type="Proteomes" id="UP001165122">
    <property type="component" value="Unassembled WGS sequence"/>
</dbReference>
<protein>
    <submittedName>
        <fullName evidence="2">Uncharacterized protein</fullName>
    </submittedName>
</protein>
<feature type="transmembrane region" description="Helical" evidence="1">
    <location>
        <begin position="53"/>
        <end position="72"/>
    </location>
</feature>
<evidence type="ECO:0000313" key="2">
    <source>
        <dbReference type="EMBL" id="GMH69878.1"/>
    </source>
</evidence>
<keyword evidence="1" id="KW-0812">Transmembrane</keyword>
<feature type="transmembrane region" description="Helical" evidence="1">
    <location>
        <begin position="84"/>
        <end position="101"/>
    </location>
</feature>
<keyword evidence="1" id="KW-1133">Transmembrane helix</keyword>
<gene>
    <name evidence="2" type="ORF">TrLO_g4999</name>
</gene>
<keyword evidence="1" id="KW-0472">Membrane</keyword>
<reference evidence="3" key="1">
    <citation type="journal article" date="2023" name="Commun. Biol.">
        <title>Genome analysis of Parmales, the sister group of diatoms, reveals the evolutionary specialization of diatoms from phago-mixotrophs to photoautotrophs.</title>
        <authorList>
            <person name="Ban H."/>
            <person name="Sato S."/>
            <person name="Yoshikawa S."/>
            <person name="Yamada K."/>
            <person name="Nakamura Y."/>
            <person name="Ichinomiya M."/>
            <person name="Sato N."/>
            <person name="Blanc-Mathieu R."/>
            <person name="Endo H."/>
            <person name="Kuwata A."/>
            <person name="Ogata H."/>
        </authorList>
    </citation>
    <scope>NUCLEOTIDE SEQUENCE [LARGE SCALE GENOMIC DNA]</scope>
    <source>
        <strain evidence="3">NIES 3700</strain>
    </source>
</reference>
<dbReference type="EMBL" id="BRXW01000610">
    <property type="protein sequence ID" value="GMH69878.1"/>
    <property type="molecule type" value="Genomic_DNA"/>
</dbReference>
<dbReference type="AlphaFoldDB" id="A0A9W7AIP4"/>